<reference evidence="1" key="1">
    <citation type="submission" date="2019-09" db="EMBL/GenBank/DDBJ databases">
        <title>Draft genome information of white flower Hibiscus syriacus.</title>
        <authorList>
            <person name="Kim Y.-M."/>
        </authorList>
    </citation>
    <scope>NUCLEOTIDE SEQUENCE [LARGE SCALE GENOMIC DNA]</scope>
    <source>
        <strain evidence="1">YM2019G1</strain>
    </source>
</reference>
<name>A0A6A2X537_HIBSY</name>
<gene>
    <name evidence="1" type="ORF">F3Y22_tig00112857pilonHSYRG00090</name>
</gene>
<dbReference type="Proteomes" id="UP000436088">
    <property type="component" value="Unassembled WGS sequence"/>
</dbReference>
<dbReference type="AlphaFoldDB" id="A0A6A2X537"/>
<dbReference type="PANTHER" id="PTHR33237">
    <property type="entry name" value="F2P16.13 PROTEIN-RELATED"/>
    <property type="match status" value="1"/>
</dbReference>
<sequence length="87" mass="9751">MVRRKKHGGGYGKDADDCCGDGGLWQRSILMGDKCQPLDFSGVIHYDSKGNQLDKLPVRSTRRSPLPGYSLREGLGYVTGRNNYKFR</sequence>
<evidence type="ECO:0000313" key="2">
    <source>
        <dbReference type="Proteomes" id="UP000436088"/>
    </source>
</evidence>
<dbReference type="PANTHER" id="PTHR33237:SF46">
    <property type="entry name" value="OS01G0606100 PROTEIN"/>
    <property type="match status" value="1"/>
</dbReference>
<protein>
    <submittedName>
        <fullName evidence="1">Oleosin</fullName>
    </submittedName>
</protein>
<evidence type="ECO:0000313" key="1">
    <source>
        <dbReference type="EMBL" id="KAE8663980.1"/>
    </source>
</evidence>
<accession>A0A6A2X537</accession>
<dbReference type="EMBL" id="VEPZ02001661">
    <property type="protein sequence ID" value="KAE8663980.1"/>
    <property type="molecule type" value="Genomic_DNA"/>
</dbReference>
<organism evidence="1 2">
    <name type="scientific">Hibiscus syriacus</name>
    <name type="common">Rose of Sharon</name>
    <dbReference type="NCBI Taxonomy" id="106335"/>
    <lineage>
        <taxon>Eukaryota</taxon>
        <taxon>Viridiplantae</taxon>
        <taxon>Streptophyta</taxon>
        <taxon>Embryophyta</taxon>
        <taxon>Tracheophyta</taxon>
        <taxon>Spermatophyta</taxon>
        <taxon>Magnoliopsida</taxon>
        <taxon>eudicotyledons</taxon>
        <taxon>Gunneridae</taxon>
        <taxon>Pentapetalae</taxon>
        <taxon>rosids</taxon>
        <taxon>malvids</taxon>
        <taxon>Malvales</taxon>
        <taxon>Malvaceae</taxon>
        <taxon>Malvoideae</taxon>
        <taxon>Hibiscus</taxon>
    </lineage>
</organism>
<keyword evidence="2" id="KW-1185">Reference proteome</keyword>
<proteinExistence type="predicted"/>
<comment type="caution">
    <text evidence="1">The sequence shown here is derived from an EMBL/GenBank/DDBJ whole genome shotgun (WGS) entry which is preliminary data.</text>
</comment>